<feature type="domain" description="TFIIS central" evidence="3">
    <location>
        <begin position="244"/>
        <end position="358"/>
    </location>
</feature>
<accession>A0A7I8ICV0</accession>
<dbReference type="SMART" id="SM00510">
    <property type="entry name" value="TFS2M"/>
    <property type="match status" value="1"/>
</dbReference>
<protein>
    <submittedName>
        <fullName evidence="4">Uncharacterized protein</fullName>
    </submittedName>
</protein>
<dbReference type="InterPro" id="IPR036575">
    <property type="entry name" value="TFIIS_cen_dom_sf"/>
</dbReference>
<dbReference type="GO" id="GO:0006351">
    <property type="term" value="P:DNA-templated transcription"/>
    <property type="evidence" value="ECO:0007669"/>
    <property type="project" value="InterPro"/>
</dbReference>
<name>A0A7I8ICV0_SPIIN</name>
<keyword evidence="5" id="KW-1185">Reference proteome</keyword>
<dbReference type="EMBL" id="LR743589">
    <property type="protein sequence ID" value="CAA2615895.1"/>
    <property type="molecule type" value="Genomic_DNA"/>
</dbReference>
<feature type="domain" description="BAH" evidence="2">
    <location>
        <begin position="96"/>
        <end position="215"/>
    </location>
</feature>
<dbReference type="PROSITE" id="PS51321">
    <property type="entry name" value="TFIIS_CENTRAL"/>
    <property type="match status" value="1"/>
</dbReference>
<evidence type="ECO:0000313" key="4">
    <source>
        <dbReference type="EMBL" id="CAA2615895.1"/>
    </source>
</evidence>
<dbReference type="SMART" id="SM00439">
    <property type="entry name" value="BAH"/>
    <property type="match status" value="1"/>
</dbReference>
<feature type="region of interest" description="Disordered" evidence="1">
    <location>
        <begin position="1"/>
        <end position="73"/>
    </location>
</feature>
<feature type="compositionally biased region" description="Basic and acidic residues" evidence="1">
    <location>
        <begin position="18"/>
        <end position="30"/>
    </location>
</feature>
<dbReference type="PANTHER" id="PTHR46871">
    <property type="entry name" value="BROMO-ADJACENT HOMOLOGY (BAH) DOMAIN-CONTAINING PROTEIN"/>
    <property type="match status" value="1"/>
</dbReference>
<evidence type="ECO:0000256" key="1">
    <source>
        <dbReference type="SAM" id="MobiDB-lite"/>
    </source>
</evidence>
<dbReference type="Pfam" id="PF07500">
    <property type="entry name" value="TFIIS_M"/>
    <property type="match status" value="1"/>
</dbReference>
<dbReference type="Gene3D" id="2.30.30.490">
    <property type="match status" value="1"/>
</dbReference>
<dbReference type="PANTHER" id="PTHR46871:SF1">
    <property type="entry name" value="BROMO-ADJACENT HOMOLOGY (BAH) DOMAIN-CONTAINING PROTEIN"/>
    <property type="match status" value="1"/>
</dbReference>
<dbReference type="Pfam" id="PF01426">
    <property type="entry name" value="BAH"/>
    <property type="match status" value="1"/>
</dbReference>
<dbReference type="AlphaFoldDB" id="A0A7I8ICV0"/>
<feature type="compositionally biased region" description="Polar residues" evidence="1">
    <location>
        <begin position="40"/>
        <end position="50"/>
    </location>
</feature>
<organism evidence="4">
    <name type="scientific">Spirodela intermedia</name>
    <name type="common">Intermediate duckweed</name>
    <dbReference type="NCBI Taxonomy" id="51605"/>
    <lineage>
        <taxon>Eukaryota</taxon>
        <taxon>Viridiplantae</taxon>
        <taxon>Streptophyta</taxon>
        <taxon>Embryophyta</taxon>
        <taxon>Tracheophyta</taxon>
        <taxon>Spermatophyta</taxon>
        <taxon>Magnoliopsida</taxon>
        <taxon>Liliopsida</taxon>
        <taxon>Araceae</taxon>
        <taxon>Lemnoideae</taxon>
        <taxon>Spirodela</taxon>
    </lineage>
</organism>
<dbReference type="Gene3D" id="1.10.472.30">
    <property type="entry name" value="Transcription elongation factor S-II, central domain"/>
    <property type="match status" value="1"/>
</dbReference>
<sequence>MGKRRFAQVGSSEEEEESRSGDGRWHDRKMQMKSVELVESSASVQDQNCRGNKRDDGAEEREDGNGDARPVGSVIRISGKGTEMKKYYAAFEYNGDTYELEDSVLLTPEEECEKPFVAIIKEITQISTGNVMVNGQWLYRPEEAMEKGGGNWLTVDSRELFYSFHFDEVPAESVMHKCIVHFVPPHKQLPSRTKHPGFVVKRVYDAINQKLRKITDKGFADDKKNASNLCLILKQCRVCTGDRYRDKWLEKLLQGIQFVCQLNSMLVKDSDKRKDSTRKTMTISGGGEHIVWPDDAVLAVAALEKAVHEALCSDFQKYNQKMRQLDFNLKKNMLLAKRLLKKELEPSVLLSMSPSELKMTDARCSRCSEQNAGVVDIINAGGSGERYQLECTGCGRTWYAPADEVATLISDAPPNAAGDLGAKIDAVEKNSIGPRVPENPAAAAVLPESTAPKVPVAVKQRRPLKQA</sequence>
<dbReference type="EMBL" id="CACRZD030000002">
    <property type="protein sequence ID" value="CAA6655600.1"/>
    <property type="molecule type" value="Genomic_DNA"/>
</dbReference>
<dbReference type="PROSITE" id="PS51038">
    <property type="entry name" value="BAH"/>
    <property type="match status" value="1"/>
</dbReference>
<dbReference type="InterPro" id="IPR001025">
    <property type="entry name" value="BAH_dom"/>
</dbReference>
<reference evidence="4 5" key="1">
    <citation type="submission" date="2019-12" db="EMBL/GenBank/DDBJ databases">
        <authorList>
            <person name="Scholz U."/>
            <person name="Mascher M."/>
            <person name="Fiebig A."/>
        </authorList>
    </citation>
    <scope>NUCLEOTIDE SEQUENCE</scope>
</reference>
<evidence type="ECO:0000259" key="2">
    <source>
        <dbReference type="PROSITE" id="PS51038"/>
    </source>
</evidence>
<dbReference type="SUPFAM" id="SSF46942">
    <property type="entry name" value="Elongation factor TFIIS domain 2"/>
    <property type="match status" value="1"/>
</dbReference>
<dbReference type="Proteomes" id="UP001189122">
    <property type="component" value="Unassembled WGS sequence"/>
</dbReference>
<dbReference type="InterPro" id="IPR043151">
    <property type="entry name" value="BAH_sf"/>
</dbReference>
<dbReference type="GO" id="GO:0003682">
    <property type="term" value="F:chromatin binding"/>
    <property type="evidence" value="ECO:0007669"/>
    <property type="project" value="InterPro"/>
</dbReference>
<gene>
    <name evidence="4" type="ORF">SI7747_02002140</name>
</gene>
<evidence type="ECO:0000259" key="3">
    <source>
        <dbReference type="PROSITE" id="PS51321"/>
    </source>
</evidence>
<proteinExistence type="predicted"/>
<dbReference type="InterPro" id="IPR003618">
    <property type="entry name" value="TFIIS_cen_dom"/>
</dbReference>
<evidence type="ECO:0000313" key="5">
    <source>
        <dbReference type="Proteomes" id="UP001189122"/>
    </source>
</evidence>